<dbReference type="STRING" id="1193502.SHALO_0810"/>
<dbReference type="Proteomes" id="UP000094609">
    <property type="component" value="Chromosome"/>
</dbReference>
<protein>
    <recommendedName>
        <fullName evidence="3">DNA-binding protein</fullName>
    </recommendedName>
</protein>
<dbReference type="RefSeq" id="WP_037958366.1">
    <property type="nucleotide sequence ID" value="NZ_CP017111.1"/>
</dbReference>
<keyword evidence="2" id="KW-1185">Reference proteome</keyword>
<name>A0A1D7THT0_9BACT</name>
<sequence>MKTSDIINLLHNAIEAENMGKKISQKKMAETFGISMRTYQEWRLGSSAPMGIPVVFNMLGMLKDEDIVRLVRKINDGQKGTV</sequence>
<reference evidence="2" key="1">
    <citation type="submission" date="2016-08" db="EMBL/GenBank/DDBJ databases">
        <title>Complete genome sequence of the organohalide-respiring Epsilonproteobacterium Sulfurospirillum halorespirans.</title>
        <authorList>
            <person name="Goris T."/>
            <person name="Zimmermann J."/>
            <person name="Schenz B."/>
            <person name="Lemos M."/>
            <person name="Hackermueller J."/>
            <person name="Diekert G."/>
        </authorList>
    </citation>
    <scope>NUCLEOTIDE SEQUENCE [LARGE SCALE GENOMIC DNA]</scope>
    <source>
        <strain>DSM 13726</strain>
        <strain evidence="2">PCE-M2</strain>
    </source>
</reference>
<dbReference type="KEGG" id="shal:SHALO_0810"/>
<gene>
    <name evidence="1" type="ORF">SHALO_0810</name>
</gene>
<evidence type="ECO:0008006" key="3">
    <source>
        <dbReference type="Google" id="ProtNLM"/>
    </source>
</evidence>
<dbReference type="AlphaFoldDB" id="A0A1D7THT0"/>
<accession>A0A1D7THT0</accession>
<evidence type="ECO:0000313" key="1">
    <source>
        <dbReference type="EMBL" id="AOO64592.1"/>
    </source>
</evidence>
<dbReference type="EMBL" id="CP017111">
    <property type="protein sequence ID" value="AOO64592.1"/>
    <property type="molecule type" value="Genomic_DNA"/>
</dbReference>
<dbReference type="PATRIC" id="fig|1193502.14.peg.818"/>
<evidence type="ECO:0000313" key="2">
    <source>
        <dbReference type="Proteomes" id="UP000094609"/>
    </source>
</evidence>
<proteinExistence type="predicted"/>
<organism evidence="1 2">
    <name type="scientific">Sulfurospirillum halorespirans DSM 13726</name>
    <dbReference type="NCBI Taxonomy" id="1193502"/>
    <lineage>
        <taxon>Bacteria</taxon>
        <taxon>Pseudomonadati</taxon>
        <taxon>Campylobacterota</taxon>
        <taxon>Epsilonproteobacteria</taxon>
        <taxon>Campylobacterales</taxon>
        <taxon>Sulfurospirillaceae</taxon>
        <taxon>Sulfurospirillum</taxon>
    </lineage>
</organism>